<proteinExistence type="inferred from homology"/>
<keyword evidence="5" id="KW-0812">Transmembrane</keyword>
<dbReference type="PhylomeDB" id="A7SLN2"/>
<feature type="non-terminal residue" evidence="11">
    <location>
        <position position="218"/>
    </location>
</feature>
<keyword evidence="7" id="KW-1133">Transmembrane helix</keyword>
<comment type="subcellular location">
    <subcellularLocation>
        <location evidence="1 10">Golgi apparatus membrane</location>
        <topology evidence="1 10">Single-pass type II membrane protein</topology>
    </subcellularLocation>
</comment>
<keyword evidence="9" id="KW-0472">Membrane</keyword>
<gene>
    <name evidence="11" type="ORF">NEMVEDRAFT_v1g122908</name>
</gene>
<evidence type="ECO:0000256" key="8">
    <source>
        <dbReference type="ARBA" id="ARBA00023034"/>
    </source>
</evidence>
<dbReference type="Proteomes" id="UP000001593">
    <property type="component" value="Unassembled WGS sequence"/>
</dbReference>
<keyword evidence="8 10" id="KW-0333">Golgi apparatus</keyword>
<keyword evidence="6" id="KW-0735">Signal-anchor</keyword>
<protein>
    <recommendedName>
        <fullName evidence="10">Hexosyltransferase</fullName>
        <ecNumber evidence="10">2.4.1.-</ecNumber>
    </recommendedName>
</protein>
<organism evidence="11 12">
    <name type="scientific">Nematostella vectensis</name>
    <name type="common">Starlet sea anemone</name>
    <dbReference type="NCBI Taxonomy" id="45351"/>
    <lineage>
        <taxon>Eukaryota</taxon>
        <taxon>Metazoa</taxon>
        <taxon>Cnidaria</taxon>
        <taxon>Anthozoa</taxon>
        <taxon>Hexacorallia</taxon>
        <taxon>Actiniaria</taxon>
        <taxon>Edwardsiidae</taxon>
        <taxon>Nematostella</taxon>
    </lineage>
</organism>
<name>A7SLN2_NEMVE</name>
<dbReference type="AlphaFoldDB" id="A7SLN2"/>
<dbReference type="PANTHER" id="PTHR11214:SF376">
    <property type="entry name" value="HEXOSYLTRANSFERASE"/>
    <property type="match status" value="1"/>
</dbReference>
<dbReference type="SUPFAM" id="SSF53448">
    <property type="entry name" value="Nucleotide-diphospho-sugar transferases"/>
    <property type="match status" value="1"/>
</dbReference>
<comment type="similarity">
    <text evidence="2 10">Belongs to the glycosyltransferase 31 family.</text>
</comment>
<evidence type="ECO:0000256" key="4">
    <source>
        <dbReference type="ARBA" id="ARBA00022679"/>
    </source>
</evidence>
<dbReference type="GO" id="GO:0016758">
    <property type="term" value="F:hexosyltransferase activity"/>
    <property type="evidence" value="ECO:0007669"/>
    <property type="project" value="InterPro"/>
</dbReference>
<reference evidence="11 12" key="1">
    <citation type="journal article" date="2007" name="Science">
        <title>Sea anemone genome reveals ancestral eumetazoan gene repertoire and genomic organization.</title>
        <authorList>
            <person name="Putnam N.H."/>
            <person name="Srivastava M."/>
            <person name="Hellsten U."/>
            <person name="Dirks B."/>
            <person name="Chapman J."/>
            <person name="Salamov A."/>
            <person name="Terry A."/>
            <person name="Shapiro H."/>
            <person name="Lindquist E."/>
            <person name="Kapitonov V.V."/>
            <person name="Jurka J."/>
            <person name="Genikhovich G."/>
            <person name="Grigoriev I.V."/>
            <person name="Lucas S.M."/>
            <person name="Steele R.E."/>
            <person name="Finnerty J.R."/>
            <person name="Technau U."/>
            <person name="Martindale M.Q."/>
            <person name="Rokhsar D.S."/>
        </authorList>
    </citation>
    <scope>NUCLEOTIDE SEQUENCE [LARGE SCALE GENOMIC DNA]</scope>
    <source>
        <strain evidence="12">CH2 X CH6</strain>
    </source>
</reference>
<accession>A7SLN2</accession>
<evidence type="ECO:0000256" key="9">
    <source>
        <dbReference type="ARBA" id="ARBA00023136"/>
    </source>
</evidence>
<dbReference type="EMBL" id="DS469700">
    <property type="protein sequence ID" value="EDO35379.1"/>
    <property type="molecule type" value="Genomic_DNA"/>
</dbReference>
<evidence type="ECO:0000313" key="11">
    <source>
        <dbReference type="EMBL" id="EDO35379.1"/>
    </source>
</evidence>
<dbReference type="InterPro" id="IPR002659">
    <property type="entry name" value="Glyco_trans_31"/>
</dbReference>
<evidence type="ECO:0000256" key="3">
    <source>
        <dbReference type="ARBA" id="ARBA00022676"/>
    </source>
</evidence>
<dbReference type="InterPro" id="IPR029044">
    <property type="entry name" value="Nucleotide-diphossugar_trans"/>
</dbReference>
<dbReference type="PANTHER" id="PTHR11214">
    <property type="entry name" value="BETA-1,3-N-ACETYLGLUCOSAMINYLTRANSFERASE"/>
    <property type="match status" value="1"/>
</dbReference>
<dbReference type="Gene3D" id="3.90.550.50">
    <property type="match status" value="1"/>
</dbReference>
<evidence type="ECO:0000256" key="2">
    <source>
        <dbReference type="ARBA" id="ARBA00008661"/>
    </source>
</evidence>
<dbReference type="EC" id="2.4.1.-" evidence="10"/>
<dbReference type="HOGENOM" id="CLU_036849_6_1_1"/>
<evidence type="ECO:0000256" key="10">
    <source>
        <dbReference type="RuleBase" id="RU363063"/>
    </source>
</evidence>
<keyword evidence="12" id="KW-1185">Reference proteome</keyword>
<dbReference type="FunFam" id="3.90.550.50:FF:000049">
    <property type="entry name" value="Hexosyltransferase"/>
    <property type="match status" value="1"/>
</dbReference>
<evidence type="ECO:0000256" key="1">
    <source>
        <dbReference type="ARBA" id="ARBA00004323"/>
    </source>
</evidence>
<dbReference type="eggNOG" id="KOG2287">
    <property type="taxonomic scope" value="Eukaryota"/>
</dbReference>
<keyword evidence="4" id="KW-0808">Transferase</keyword>
<dbReference type="OMA" id="AWRTIFI"/>
<dbReference type="InParanoid" id="A7SLN2"/>
<feature type="non-terminal residue" evidence="11">
    <location>
        <position position="1"/>
    </location>
</feature>
<dbReference type="FunCoup" id="A7SLN2">
    <property type="interactions" value="25"/>
</dbReference>
<keyword evidence="3 10" id="KW-0328">Glycosyltransferase</keyword>
<evidence type="ECO:0000256" key="7">
    <source>
        <dbReference type="ARBA" id="ARBA00022989"/>
    </source>
</evidence>
<dbReference type="GO" id="GO:0000139">
    <property type="term" value="C:Golgi membrane"/>
    <property type="evidence" value="ECO:0000318"/>
    <property type="project" value="GO_Central"/>
</dbReference>
<dbReference type="GO" id="GO:0006493">
    <property type="term" value="P:protein O-linked glycosylation"/>
    <property type="evidence" value="ECO:0000318"/>
    <property type="project" value="GO_Central"/>
</dbReference>
<evidence type="ECO:0000313" key="12">
    <source>
        <dbReference type="Proteomes" id="UP000001593"/>
    </source>
</evidence>
<evidence type="ECO:0000256" key="6">
    <source>
        <dbReference type="ARBA" id="ARBA00022968"/>
    </source>
</evidence>
<sequence>FVVIMIHSGVHSSVHLDRRNAIRRTWGNGRRSTNDTGSKVDSLSFKLVFLLGKSYDKVLDEKIATEAKLYNDIVVGDFHDNYTNLIIKVYMGFKWIQENMNSKFVIKADDDLYLYLPRLTHRLAKAERFFGGYVMTNAQVYRDVNNKHGISKPFFGEDVYPPYCGGPFYVFTSNLLPDFIRLTYHFKPFHIEDAYMGILLRHMGIRPVFIPGFLLNDW</sequence>
<dbReference type="GO" id="GO:0016757">
    <property type="term" value="F:glycosyltransferase activity"/>
    <property type="evidence" value="ECO:0000318"/>
    <property type="project" value="GO_Central"/>
</dbReference>
<dbReference type="Pfam" id="PF01762">
    <property type="entry name" value="Galactosyl_T"/>
    <property type="match status" value="1"/>
</dbReference>
<evidence type="ECO:0000256" key="5">
    <source>
        <dbReference type="ARBA" id="ARBA00022692"/>
    </source>
</evidence>